<dbReference type="InterPro" id="IPR007048">
    <property type="entry name" value="IraD/Gp25-like"/>
</dbReference>
<evidence type="ECO:0000259" key="1">
    <source>
        <dbReference type="Pfam" id="PF04965"/>
    </source>
</evidence>
<dbReference type="Gene3D" id="3.10.450.40">
    <property type="match status" value="1"/>
</dbReference>
<dbReference type="EMBL" id="KY052842">
    <property type="protein sequence ID" value="ASF00562.1"/>
    <property type="molecule type" value="Genomic_DNA"/>
</dbReference>
<accession>A0A218MMN8</accession>
<reference evidence="2" key="1">
    <citation type="submission" date="2016-10" db="EMBL/GenBank/DDBJ databases">
        <authorList>
            <person name="Varghese N."/>
        </authorList>
    </citation>
    <scope>NUCLEOTIDE SEQUENCE</scope>
</reference>
<protein>
    <submittedName>
        <fullName evidence="2">Putative baseplate wedge protein</fullName>
    </submittedName>
</protein>
<organism evidence="2">
    <name type="scientific">uncultured virus</name>
    <dbReference type="NCBI Taxonomy" id="340016"/>
    <lineage>
        <taxon>Viruses</taxon>
        <taxon>environmental samples</taxon>
    </lineage>
</organism>
<sequence>MPIILSSKRKNPLDLDKNIEIGVAFPLDETNLFKGTENVKEQIKSNLLNVLMTYPGERVNLPTFGLGIKKLLFEQNINLESLKIKIQNQINRFIPNIKLETVKAEKSEDNHIMTISLTYQYLLDNSQDAIQLNFR</sequence>
<dbReference type="Pfam" id="PF04965">
    <property type="entry name" value="GPW_gp25"/>
    <property type="match status" value="1"/>
</dbReference>
<evidence type="ECO:0000313" key="2">
    <source>
        <dbReference type="EMBL" id="ASF00562.1"/>
    </source>
</evidence>
<proteinExistence type="predicted"/>
<dbReference type="SUPFAM" id="SSF160719">
    <property type="entry name" value="gpW/gp25-like"/>
    <property type="match status" value="1"/>
</dbReference>
<name>A0A218MMN8_9VIRU</name>
<feature type="domain" description="IraD/Gp25-like" evidence="1">
    <location>
        <begin position="39"/>
        <end position="123"/>
    </location>
</feature>
<reference evidence="2" key="2">
    <citation type="journal article" date="2017" name="Nat. Commun.">
        <title>Single-virus genomics reveals hidden cosmopolitan and abundant viruses.</title>
        <authorList>
            <person name="Martinez-Hernandez F."/>
            <person name="Fornas O."/>
            <person name="Lluesma Gomez M."/>
            <person name="Bolduc B."/>
            <person name="de la Cruz Pena M.J."/>
            <person name="Martinez J.M."/>
            <person name="Anton J."/>
            <person name="Gasol J.M."/>
            <person name="Rosselli R."/>
            <person name="Rodriguez-Valera F."/>
            <person name="Sullivan M.B."/>
            <person name="Acinas S.G."/>
            <person name="Martinez-Garcia M."/>
        </authorList>
    </citation>
    <scope>NUCLEOTIDE SEQUENCE</scope>
</reference>